<feature type="compositionally biased region" description="Basic and acidic residues" evidence="1">
    <location>
        <begin position="133"/>
        <end position="153"/>
    </location>
</feature>
<dbReference type="PROSITE" id="PS51257">
    <property type="entry name" value="PROKAR_LIPOPROTEIN"/>
    <property type="match status" value="1"/>
</dbReference>
<protein>
    <submittedName>
        <fullName evidence="2">Uncharacterized protein</fullName>
    </submittedName>
</protein>
<organism evidence="2 3">
    <name type="scientific">Fusarium oxysporum f. sp. raphani</name>
    <dbReference type="NCBI Taxonomy" id="96318"/>
    <lineage>
        <taxon>Eukaryota</taxon>
        <taxon>Fungi</taxon>
        <taxon>Dikarya</taxon>
        <taxon>Ascomycota</taxon>
        <taxon>Pezizomycotina</taxon>
        <taxon>Sordariomycetes</taxon>
        <taxon>Hypocreomycetidae</taxon>
        <taxon>Hypocreales</taxon>
        <taxon>Nectriaceae</taxon>
        <taxon>Fusarium</taxon>
        <taxon>Fusarium oxysporum species complex</taxon>
    </lineage>
</organism>
<sequence>MIKHKPLNHQSLGLSSCSKRSHLLAQRAIQEVTPEAPVLAANRVLENDSGRAGKLVSAHQYSRADHAQQAVLEQVSAGTTEPATEMQSKTSLHLTHGYSRPRHSPIGLKGFMSHYGSSALITRYTFQTISHLGEDDRSGRTNEYANGERDGVGHHSVQMRSNPLLPTRRLESRPAGHHPLKRSDLHRLGFPRPPPRMQSRIHRSQATHSQQSKLSLTQSTPSRKLMDLALQSTTAARIRGGRSAILFGAIDTETQDPAEAQVFGSGNPGSVDRQDVRLATTLYTGERLAGDFDALPHATFSLCVLTTVSTKVRGQAARGGFGRGAAP</sequence>
<comment type="caution">
    <text evidence="2">The sequence shown here is derived from an EMBL/GenBank/DDBJ whole genome shotgun (WGS) entry which is preliminary data.</text>
</comment>
<dbReference type="EMBL" id="JAELUR010000020">
    <property type="protein sequence ID" value="KAG7416570.1"/>
    <property type="molecule type" value="Genomic_DNA"/>
</dbReference>
<dbReference type="AlphaFoldDB" id="A0A8J5TUP3"/>
<proteinExistence type="predicted"/>
<name>A0A8J5TUP3_FUSOX</name>
<dbReference type="Proteomes" id="UP000693942">
    <property type="component" value="Unassembled WGS sequence"/>
</dbReference>
<reference evidence="2" key="1">
    <citation type="submission" date="2021-04" db="EMBL/GenBank/DDBJ databases">
        <title>First draft genome resource for Brassicaceae pathogens Fusarium oxysporum f. sp. raphani and Fusarium oxysporum f. sp. rapae.</title>
        <authorList>
            <person name="Asai S."/>
        </authorList>
    </citation>
    <scope>NUCLEOTIDE SEQUENCE</scope>
    <source>
        <strain evidence="2">Tf1262</strain>
    </source>
</reference>
<evidence type="ECO:0000256" key="1">
    <source>
        <dbReference type="SAM" id="MobiDB-lite"/>
    </source>
</evidence>
<feature type="compositionally biased region" description="Low complexity" evidence="1">
    <location>
        <begin position="207"/>
        <end position="220"/>
    </location>
</feature>
<accession>A0A8J5TUP3</accession>
<feature type="region of interest" description="Disordered" evidence="1">
    <location>
        <begin position="133"/>
        <end position="220"/>
    </location>
</feature>
<evidence type="ECO:0000313" key="2">
    <source>
        <dbReference type="EMBL" id="KAG7416570.1"/>
    </source>
</evidence>
<evidence type="ECO:0000313" key="3">
    <source>
        <dbReference type="Proteomes" id="UP000693942"/>
    </source>
</evidence>
<gene>
    <name evidence="2" type="ORF">Forpi1262_v016647</name>
</gene>